<evidence type="ECO:0000313" key="5">
    <source>
        <dbReference type="Proteomes" id="UP000325218"/>
    </source>
</evidence>
<dbReference type="Gene3D" id="2.60.120.560">
    <property type="entry name" value="Exo-inulinase, domain 1"/>
    <property type="match status" value="1"/>
</dbReference>
<dbReference type="RefSeq" id="WP_148457546.1">
    <property type="nucleotide sequence ID" value="NZ_VSDO01000006.1"/>
</dbReference>
<dbReference type="OrthoDB" id="581851at2"/>
<evidence type="ECO:0008006" key="6">
    <source>
        <dbReference type="Google" id="ProtNLM"/>
    </source>
</evidence>
<evidence type="ECO:0000259" key="3">
    <source>
        <dbReference type="Pfam" id="PF10633"/>
    </source>
</evidence>
<evidence type="ECO:0000259" key="2">
    <source>
        <dbReference type="Pfam" id="PF06452"/>
    </source>
</evidence>
<dbReference type="InterPro" id="IPR010502">
    <property type="entry name" value="Carb-bd_dom_fam9"/>
</dbReference>
<dbReference type="InterPro" id="IPR017853">
    <property type="entry name" value="GH"/>
</dbReference>
<evidence type="ECO:0000313" key="4">
    <source>
        <dbReference type="EMBL" id="TYA09977.1"/>
    </source>
</evidence>
<dbReference type="PANTHER" id="PTHR12631">
    <property type="entry name" value="ALPHA-L-IDURONIDASE"/>
    <property type="match status" value="1"/>
</dbReference>
<reference evidence="4 5" key="1">
    <citation type="submission" date="2019-08" db="EMBL/GenBank/DDBJ databases">
        <title>Genome sequencing of Paenibacillus faecis DSM 23593(T).</title>
        <authorList>
            <person name="Kook J.-K."/>
            <person name="Park S.-N."/>
            <person name="Lim Y.K."/>
        </authorList>
    </citation>
    <scope>NUCLEOTIDE SEQUENCE [LARGE SCALE GENOMIC DNA]</scope>
    <source>
        <strain evidence="4 5">DSM 23593</strain>
    </source>
</reference>
<name>A0A5D0CMX4_9BACL</name>
<dbReference type="InterPro" id="IPR008965">
    <property type="entry name" value="CBM2/CBM3_carb-bd_dom_sf"/>
</dbReference>
<dbReference type="Pfam" id="PF00963">
    <property type="entry name" value="Cohesin"/>
    <property type="match status" value="1"/>
</dbReference>
<comment type="caution">
    <text evidence="4">The sequence shown here is derived from an EMBL/GenBank/DDBJ whole genome shotgun (WGS) entry which is preliminary data.</text>
</comment>
<dbReference type="SUPFAM" id="SSF51445">
    <property type="entry name" value="(Trans)glycosidases"/>
    <property type="match status" value="1"/>
</dbReference>
<dbReference type="InterPro" id="IPR036439">
    <property type="entry name" value="Dockerin_dom_sf"/>
</dbReference>
<accession>A0A5D0CMX4</accession>
<dbReference type="PANTHER" id="PTHR12631:SF10">
    <property type="entry name" value="BETA-XYLOSIDASE-LIKE PROTEIN-RELATED"/>
    <property type="match status" value="1"/>
</dbReference>
<dbReference type="GO" id="GO:0000272">
    <property type="term" value="P:polysaccharide catabolic process"/>
    <property type="evidence" value="ECO:0007669"/>
    <property type="project" value="InterPro"/>
</dbReference>
<dbReference type="CDD" id="cd09621">
    <property type="entry name" value="CBM9_like_5"/>
    <property type="match status" value="1"/>
</dbReference>
<sequence>MTDRALKRTIAMLMVVVLWCGSLPLSVSAEVEAIRMIHEPLFVNGESAISATDPANHYPTGGIGFRSQGVNMMAADVAVSHPVNESGVEQLAFEPYSNDFENVPVGAVPEGWNVRGDAKVAELATGEKVLRLNGKVGQIFPTATLSAPMYRNIDNFILKFRAKYERTSNQDYNVWRLRYRMEDENNNYAVEWGTHNWRYFIMRKTELGGNYHLGTYNESLDNRWVDYELRVSGITHELYINGTKVISVDDFDQLRMEKGRIQFGTVYGIDLMIDSLELLPLEPSHVYNVEPAGNFTGIYGPDEQAGIHVYLAGGSEAHTYKVEYTVHRADGDKALITSGEKEFSLEAYGLVDEAVHFDLPSHLIGTYDVRVSLSIDGTLMDQMTKRMRMAIVRELPEQGKPDLDMESKFGFNTHYDLNWRDDIMDAVHKTGAKHHRSVLNLSEIFTGRYDSAGDPIFDYSKADAYISKINSFGLNHIPVLGFIQDTKQAASYEGLRLLENFVSESVDRYKGKIRNYETPNEPELFTKPYIPYEVVQQWKRAYIAAKAADLNSVFIAGGHTSSVRSVLPAELDLGAYNYADAFSWHPYVYNAMPDGAIEAFVDDIGEMMEEYGGWKDYYLTEGGWPTAKGGYPNVSEEVQRDYIVRAFLIYLTRPEVRAWEYYNFKNDGTDENYYEVFWGITDVNGRPKLAYPAVGNMMTTLDQAEYVGRIDTGDQRERVYVFLKDGEPLVVAWRSVDHKDDSGENPATSEIRISSDRDTVTVRDINGVERIETVNGGSLDIPVSGSPVYVMNPGEKMLLQAAGQAVEDHHRAASADIAKLETPDNAPVVDDLMRRMDTIKSGLLEAVASGDAIARADLTEQGIRHIYELMSSMADEIQAGRLERIKTFAALESLYYYAESVAKALIYMKASVGVEGGTPAYEENLQSANQIYTSVKGEDQLLPVSTVALMRANRYGRLAEEHASHGNTPQSYVYGLLAREFSGTVRQILEADKPVYVGVWLNVTPIRRSGEPGGPSAITGTVANDTAQEQQVTVRFQVPEGWEAIPDLSADMGPQEVFRFDVPLKVPFGAVTGEYQPKVIVERNGEPIDSAELDFRVEDTIQAEILPVTEDVRELGNITVQITGSSEAPKSGKVTVLGPDGEELQPLAGDTFTNLAKDRSITMQFQWNYRTKSDYHEYMSELIITETDSRRVLLREQVPLDFLLVRFSPQPPVIDGILDDWKAAYPVHLRGAKRNQTGRYDPANLDAKAYAMWDDDNLYLAVEVKDDIHKNSEDAPNLWKNDSLQFSVDPLRDSTASYNNDDMEWGFAHHDDGRHLANIFFSRAPNPNGNVSEGFPYRITRDEKEKTTYYEIALPASMIHHLELTEGNAIGYNLAVNDADYQMGRDNFIQWTKGLADGKNPGAYDAFTLVKAEDGNGPPAEGAKIKLVADKSIVEVGEEAALTVSVEEASDLYGISLEIGYDPDLFEFRSIELLEPFREGDDNGDGFLMHSDLGGKLRIAASRLGGVRGIDGDGDLLRIVFTARQQDGRTTLATDQVAISDSMAVISTGSDGTYPLAVADSYAITGSEPRSNALVAIAKAFGARNGEANYAPNLDMNKDGGIDIIDLSYVAIRILQAKKFAALPAEAAF</sequence>
<dbReference type="Pfam" id="PF10633">
    <property type="entry name" value="NPCBM_assoc"/>
    <property type="match status" value="1"/>
</dbReference>
<dbReference type="SUPFAM" id="SSF49344">
    <property type="entry name" value="CBD9-like"/>
    <property type="match status" value="1"/>
</dbReference>
<dbReference type="Gene3D" id="2.60.40.680">
    <property type="match status" value="1"/>
</dbReference>
<feature type="domain" description="Alpha-galactosidase NEW3" evidence="3">
    <location>
        <begin position="1011"/>
        <end position="1076"/>
    </location>
</feature>
<proteinExistence type="predicted"/>
<dbReference type="Pfam" id="PF06452">
    <property type="entry name" value="CBM9_1"/>
    <property type="match status" value="1"/>
</dbReference>
<dbReference type="CDD" id="cd08547">
    <property type="entry name" value="Type_II_cohesin"/>
    <property type="match status" value="1"/>
</dbReference>
<feature type="domain" description="Cohesin" evidence="1">
    <location>
        <begin position="1426"/>
        <end position="1552"/>
    </location>
</feature>
<dbReference type="Gene3D" id="2.60.40.1190">
    <property type="match status" value="1"/>
</dbReference>
<organism evidence="4 5">
    <name type="scientific">Paenibacillus faecis</name>
    <dbReference type="NCBI Taxonomy" id="862114"/>
    <lineage>
        <taxon>Bacteria</taxon>
        <taxon>Bacillati</taxon>
        <taxon>Bacillota</taxon>
        <taxon>Bacilli</taxon>
        <taxon>Bacillales</taxon>
        <taxon>Paenibacillaceae</taxon>
        <taxon>Paenibacillus</taxon>
    </lineage>
</organism>
<evidence type="ECO:0000259" key="1">
    <source>
        <dbReference type="Pfam" id="PF00963"/>
    </source>
</evidence>
<dbReference type="InterPro" id="IPR002102">
    <property type="entry name" value="Cohesin_dom"/>
</dbReference>
<protein>
    <recommendedName>
        <fullName evidence="6">Cohesin domain-containing protein</fullName>
    </recommendedName>
</protein>
<dbReference type="EMBL" id="VSDO01000006">
    <property type="protein sequence ID" value="TYA09977.1"/>
    <property type="molecule type" value="Genomic_DNA"/>
</dbReference>
<dbReference type="GO" id="GO:0030246">
    <property type="term" value="F:carbohydrate binding"/>
    <property type="evidence" value="ECO:0007669"/>
    <property type="project" value="InterPro"/>
</dbReference>
<dbReference type="Proteomes" id="UP000325218">
    <property type="component" value="Unassembled WGS sequence"/>
</dbReference>
<dbReference type="InterPro" id="IPR051923">
    <property type="entry name" value="Glycosyl_Hydrolase_39"/>
</dbReference>
<dbReference type="Gene3D" id="3.20.20.80">
    <property type="entry name" value="Glycosidases"/>
    <property type="match status" value="1"/>
</dbReference>
<dbReference type="Gene3D" id="1.10.1330.10">
    <property type="entry name" value="Dockerin domain"/>
    <property type="match status" value="1"/>
</dbReference>
<dbReference type="InterPro" id="IPR018905">
    <property type="entry name" value="A-galactase_NEW3"/>
</dbReference>
<dbReference type="GO" id="GO:0004553">
    <property type="term" value="F:hydrolase activity, hydrolyzing O-glycosyl compounds"/>
    <property type="evidence" value="ECO:0007669"/>
    <property type="project" value="InterPro"/>
</dbReference>
<feature type="domain" description="Carbohydrate-binding" evidence="2">
    <location>
        <begin position="1214"/>
        <end position="1409"/>
    </location>
</feature>
<gene>
    <name evidence="4" type="ORF">FRY98_25560</name>
</gene>
<dbReference type="SUPFAM" id="SSF49384">
    <property type="entry name" value="Carbohydrate-binding domain"/>
    <property type="match status" value="1"/>
</dbReference>
<keyword evidence="5" id="KW-1185">Reference proteome</keyword>